<proteinExistence type="predicted"/>
<dbReference type="RefSeq" id="WP_184079287.1">
    <property type="nucleotide sequence ID" value="NZ_JACIJP010000002.1"/>
</dbReference>
<organism evidence="2 3">
    <name type="scientific">Sphingobium subterraneum</name>
    <dbReference type="NCBI Taxonomy" id="627688"/>
    <lineage>
        <taxon>Bacteria</taxon>
        <taxon>Pseudomonadati</taxon>
        <taxon>Pseudomonadota</taxon>
        <taxon>Alphaproteobacteria</taxon>
        <taxon>Sphingomonadales</taxon>
        <taxon>Sphingomonadaceae</taxon>
        <taxon>Sphingobium</taxon>
    </lineage>
</organism>
<dbReference type="InterPro" id="IPR001296">
    <property type="entry name" value="Glyco_trans_1"/>
</dbReference>
<comment type="caution">
    <text evidence="2">The sequence shown here is derived from an EMBL/GenBank/DDBJ whole genome shotgun (WGS) entry which is preliminary data.</text>
</comment>
<keyword evidence="3" id="KW-1185">Reference proteome</keyword>
<sequence>MTAHSPPLLLDVSRLIWRGWSGRLPTGIDRTCLAYAAHYRDRALAVVQRGGATVVLDRAASSALFYILLTDGPLQRARLLRLLPRALLSRVPARRLHGALYLNVGHTGLNTAGHTRWIGTTGVKPVYFVHDLIPLSHPEYCRPGEPEKHNQRMRTLLSLGTGVIGNSAETISVLTGHAQSQRLPIPATVVAPLGVPPVVPGAFASLPESIGTPPLSRPYFVMLGTIEGRKNHVLILNIWRELAERHGMAAPQLVIIGQRGWESEQAVDMLDRCEPLRHHVIELGRCNDALLARYMRHARALLFPSFVEGYGLPLVEALALGTPVIASRLSVFQELVKDIPDYLSPIDGLGWMERIKAYAEPGSSARAGQIARMEGYAAPGWNQHFVNVDGWLETLAKS</sequence>
<dbReference type="CDD" id="cd03809">
    <property type="entry name" value="GT4_MtfB-like"/>
    <property type="match status" value="1"/>
</dbReference>
<dbReference type="Pfam" id="PF00534">
    <property type="entry name" value="Glycos_transf_1"/>
    <property type="match status" value="1"/>
</dbReference>
<gene>
    <name evidence="2" type="ORF">FHS92_001553</name>
</gene>
<dbReference type="Proteomes" id="UP000552700">
    <property type="component" value="Unassembled WGS sequence"/>
</dbReference>
<evidence type="ECO:0000259" key="1">
    <source>
        <dbReference type="Pfam" id="PF00534"/>
    </source>
</evidence>
<dbReference type="SUPFAM" id="SSF53756">
    <property type="entry name" value="UDP-Glycosyltransferase/glycogen phosphorylase"/>
    <property type="match status" value="1"/>
</dbReference>
<accession>A0A841IZI1</accession>
<name>A0A841IZI1_9SPHN</name>
<evidence type="ECO:0000313" key="2">
    <source>
        <dbReference type="EMBL" id="MBB6123824.1"/>
    </source>
</evidence>
<evidence type="ECO:0000313" key="3">
    <source>
        <dbReference type="Proteomes" id="UP000552700"/>
    </source>
</evidence>
<dbReference type="PANTHER" id="PTHR46401:SF9">
    <property type="entry name" value="MANNOSYLTRANSFERASE A"/>
    <property type="match status" value="1"/>
</dbReference>
<dbReference type="PANTHER" id="PTHR46401">
    <property type="entry name" value="GLYCOSYLTRANSFERASE WBBK-RELATED"/>
    <property type="match status" value="1"/>
</dbReference>
<dbReference type="EMBL" id="JACIJP010000002">
    <property type="protein sequence ID" value="MBB6123824.1"/>
    <property type="molecule type" value="Genomic_DNA"/>
</dbReference>
<dbReference type="GO" id="GO:0016757">
    <property type="term" value="F:glycosyltransferase activity"/>
    <property type="evidence" value="ECO:0007669"/>
    <property type="project" value="InterPro"/>
</dbReference>
<reference evidence="2 3" key="1">
    <citation type="submission" date="2020-08" db="EMBL/GenBank/DDBJ databases">
        <title>Genomic Encyclopedia of Type Strains, Phase IV (KMG-IV): sequencing the most valuable type-strain genomes for metagenomic binning, comparative biology and taxonomic classification.</title>
        <authorList>
            <person name="Goeker M."/>
        </authorList>
    </citation>
    <scope>NUCLEOTIDE SEQUENCE [LARGE SCALE GENOMIC DNA]</scope>
    <source>
        <strain evidence="2 3">DSM 102255</strain>
    </source>
</reference>
<protein>
    <submittedName>
        <fullName evidence="2">Glycosyltransferase involved in cell wall biosynthesis</fullName>
    </submittedName>
</protein>
<dbReference type="AlphaFoldDB" id="A0A841IZI1"/>
<keyword evidence="2" id="KW-0808">Transferase</keyword>
<dbReference type="Gene3D" id="3.40.50.2000">
    <property type="entry name" value="Glycogen Phosphorylase B"/>
    <property type="match status" value="1"/>
</dbReference>
<feature type="domain" description="Glycosyl transferase family 1" evidence="1">
    <location>
        <begin position="215"/>
        <end position="338"/>
    </location>
</feature>